<dbReference type="InterPro" id="IPR036663">
    <property type="entry name" value="Fumarylacetoacetase_C_sf"/>
</dbReference>
<evidence type="ECO:0000259" key="15">
    <source>
        <dbReference type="Pfam" id="PF09298"/>
    </source>
</evidence>
<feature type="binding site" evidence="12">
    <location>
        <position position="330"/>
    </location>
    <ligand>
        <name>substrate</name>
    </ligand>
</feature>
<feature type="binding site" evidence="12">
    <location>
        <position position="226"/>
    </location>
    <ligand>
        <name>substrate</name>
    </ligand>
</feature>
<comment type="cofactor">
    <cofactor evidence="2 13">
        <name>Mg(2+)</name>
        <dbReference type="ChEBI" id="CHEBI:18420"/>
    </cofactor>
</comment>
<evidence type="ECO:0000256" key="3">
    <source>
        <dbReference type="ARBA" id="ARBA00004782"/>
    </source>
</evidence>
<dbReference type="GO" id="GO:1902000">
    <property type="term" value="P:homogentisate catabolic process"/>
    <property type="evidence" value="ECO:0007669"/>
    <property type="project" value="TreeGrafter"/>
</dbReference>
<evidence type="ECO:0000313" key="16">
    <source>
        <dbReference type="EMBL" id="SUP62005.1"/>
    </source>
</evidence>
<comment type="pathway">
    <text evidence="3">Amino-acid degradation; L-phenylalanine degradation; acetoacetate and fumarate from L-phenylalanine: step 6/6.</text>
</comment>
<feature type="binding site" evidence="13">
    <location>
        <position position="219"/>
    </location>
    <ligand>
        <name>Ca(2+)</name>
        <dbReference type="ChEBI" id="CHEBI:29108"/>
    </ligand>
</feature>
<dbReference type="Gene3D" id="2.30.30.230">
    <property type="entry name" value="Fumarylacetoacetase, N-terminal domain"/>
    <property type="match status" value="1"/>
</dbReference>
<dbReference type="SUPFAM" id="SSF56529">
    <property type="entry name" value="FAH"/>
    <property type="match status" value="1"/>
</dbReference>
<dbReference type="UniPathway" id="UPA00139">
    <property type="reaction ID" value="UER00341"/>
</dbReference>
<feature type="domain" description="Fumarylacetoacetase-like C-terminal" evidence="14">
    <location>
        <begin position="110"/>
        <end position="392"/>
    </location>
</feature>
<dbReference type="Gene3D" id="3.90.850.10">
    <property type="entry name" value="Fumarylacetoacetase-like, C-terminal domain"/>
    <property type="match status" value="1"/>
</dbReference>
<dbReference type="FunFam" id="3.90.850.10:FF:000011">
    <property type="entry name" value="Fumarylacetoacetase"/>
    <property type="match status" value="1"/>
</dbReference>
<accession>A0A380PA86</accession>
<feature type="domain" description="Fumarylacetoacetase N-terminal" evidence="15">
    <location>
        <begin position="20"/>
        <end position="103"/>
    </location>
</feature>
<dbReference type="PANTHER" id="PTHR43069">
    <property type="entry name" value="FUMARYLACETOACETASE"/>
    <property type="match status" value="1"/>
</dbReference>
<dbReference type="Pfam" id="PF01557">
    <property type="entry name" value="FAA_hydrolase"/>
    <property type="match status" value="1"/>
</dbReference>
<evidence type="ECO:0000256" key="13">
    <source>
        <dbReference type="PIRSR" id="PIRSR605959-3"/>
    </source>
</evidence>
<dbReference type="InterPro" id="IPR011234">
    <property type="entry name" value="Fumarylacetoacetase-like_C"/>
</dbReference>
<dbReference type="InterPro" id="IPR005959">
    <property type="entry name" value="Fumarylacetoacetase"/>
</dbReference>
<feature type="binding site" evidence="13">
    <location>
        <position position="243"/>
    </location>
    <ligand>
        <name>Mg(2+)</name>
        <dbReference type="ChEBI" id="CHEBI:18420"/>
    </ligand>
</feature>
<dbReference type="InterPro" id="IPR036462">
    <property type="entry name" value="Fumarylacetoacetase_N_sf"/>
</dbReference>
<feature type="binding site" evidence="12">
    <location>
        <position position="113"/>
    </location>
    <ligand>
        <name>substrate</name>
    </ligand>
</feature>
<evidence type="ECO:0000256" key="8">
    <source>
        <dbReference type="ARBA" id="ARBA00022842"/>
    </source>
</evidence>
<evidence type="ECO:0000256" key="5">
    <source>
        <dbReference type="ARBA" id="ARBA00022723"/>
    </source>
</evidence>
<dbReference type="GO" id="GO:0004334">
    <property type="term" value="F:fumarylacetoacetase activity"/>
    <property type="evidence" value="ECO:0007669"/>
    <property type="project" value="UniProtKB-EC"/>
</dbReference>
<dbReference type="GeneID" id="95070875"/>
<feature type="binding site" evidence="13">
    <location>
        <position position="111"/>
    </location>
    <ligand>
        <name>Ca(2+)</name>
        <dbReference type="ChEBI" id="CHEBI:29108"/>
    </ligand>
</feature>
<feature type="active site" description="Proton acceptor" evidence="11">
    <location>
        <position position="118"/>
    </location>
</feature>
<protein>
    <recommendedName>
        <fullName evidence="4">fumarylacetoacetase</fullName>
        <ecNumber evidence="4">3.7.1.2</ecNumber>
    </recommendedName>
</protein>
<evidence type="ECO:0000259" key="14">
    <source>
        <dbReference type="Pfam" id="PF01557"/>
    </source>
</evidence>
<dbReference type="EMBL" id="UHID01000008">
    <property type="protein sequence ID" value="SUP62005.1"/>
    <property type="molecule type" value="Genomic_DNA"/>
</dbReference>
<feature type="binding site" evidence="12">
    <location>
        <position position="230"/>
    </location>
    <ligand>
        <name>substrate</name>
    </ligand>
</feature>
<feature type="binding site" evidence="13">
    <location>
        <position position="187"/>
    </location>
    <ligand>
        <name>Ca(2+)</name>
        <dbReference type="ChEBI" id="CHEBI:29108"/>
    </ligand>
</feature>
<dbReference type="InterPro" id="IPR015377">
    <property type="entry name" value="Fumarylacetoacetase_N"/>
</dbReference>
<sequence length="401" mass="43134">MTASTTVRLDVPRDDPFGIHNLPYGVYSLPGRDPRVGTRYGEHVVDLATLLGDEVFAGPSLNPFMAQGHDRWVQVRAAIAAALNGDVPRQAVHSAADVTLHLPFEVADYVDFYASEHHAANLGRLFRPDNPDPLMPNWKHLPVGYHGRSASVVVSGTDIIRPCGQRKGPNDPAPVFGPSVRLDIEAELGFVVGTGNTLGEPVAAGRAEQHLFGVVLFNDWSARDIQAWEYVPLGPNLGKSFASTVSPWVVPLLALTEAKVRTPVQEPEVLPYLALDEPWGLDIDLEVEWNGQVVSRPPYAAMYWSPAQMLAHLTVNGAPTRTGDLFASGTVSGPAKEQRGAFIELTWGGAEPVTVAGQQRTFLEDGDEVVLRATAPGAGGARIGFGEARGRVVAARQGREV</sequence>
<comment type="cofactor">
    <cofactor evidence="1 13">
        <name>Ca(2+)</name>
        <dbReference type="ChEBI" id="CHEBI:29108"/>
    </cofactor>
</comment>
<dbReference type="Proteomes" id="UP000254150">
    <property type="component" value="Unassembled WGS sequence"/>
</dbReference>
<keyword evidence="9" id="KW-0828">Tyrosine catabolism</keyword>
<dbReference type="GO" id="GO:0046872">
    <property type="term" value="F:metal ion binding"/>
    <property type="evidence" value="ECO:0007669"/>
    <property type="project" value="UniProtKB-KW"/>
</dbReference>
<keyword evidence="5 13" id="KW-0479">Metal-binding</keyword>
<reference evidence="16 17" key="1">
    <citation type="submission" date="2018-06" db="EMBL/GenBank/DDBJ databases">
        <authorList>
            <consortium name="Pathogen Informatics"/>
            <person name="Doyle S."/>
        </authorList>
    </citation>
    <scope>NUCLEOTIDE SEQUENCE [LARGE SCALE GENOMIC DNA]</scope>
    <source>
        <strain evidence="16 17">NCTC7807</strain>
    </source>
</reference>
<name>A0A380PA86_STRGR</name>
<organism evidence="16 17">
    <name type="scientific">Streptomyces griseus</name>
    <dbReference type="NCBI Taxonomy" id="1911"/>
    <lineage>
        <taxon>Bacteria</taxon>
        <taxon>Bacillati</taxon>
        <taxon>Actinomycetota</taxon>
        <taxon>Actinomycetes</taxon>
        <taxon>Kitasatosporales</taxon>
        <taxon>Streptomycetaceae</taxon>
        <taxon>Streptomyces</taxon>
    </lineage>
</organism>
<feature type="binding site" evidence="13">
    <location>
        <position position="185"/>
    </location>
    <ligand>
        <name>Ca(2+)</name>
        <dbReference type="ChEBI" id="CHEBI:29108"/>
    </ligand>
</feature>
<evidence type="ECO:0000256" key="11">
    <source>
        <dbReference type="PIRSR" id="PIRSR605959-1"/>
    </source>
</evidence>
<evidence type="ECO:0000256" key="1">
    <source>
        <dbReference type="ARBA" id="ARBA00001913"/>
    </source>
</evidence>
<dbReference type="EC" id="3.7.1.2" evidence="4"/>
<evidence type="ECO:0000256" key="10">
    <source>
        <dbReference type="ARBA" id="ARBA00023232"/>
    </source>
</evidence>
<dbReference type="Pfam" id="PF09298">
    <property type="entry name" value="FAA_hydrolase_N"/>
    <property type="match status" value="1"/>
</dbReference>
<keyword evidence="10" id="KW-0585">Phenylalanine catabolism</keyword>
<proteinExistence type="predicted"/>
<gene>
    <name evidence="16" type="ORF">NCTC7807_05164</name>
</gene>
<dbReference type="AlphaFoldDB" id="A0A380PA86"/>
<dbReference type="RefSeq" id="WP_100457046.1">
    <property type="nucleotide sequence ID" value="NZ_UHID01000008.1"/>
</dbReference>
<evidence type="ECO:0000256" key="12">
    <source>
        <dbReference type="PIRSR" id="PIRSR605959-2"/>
    </source>
</evidence>
<dbReference type="NCBIfam" id="TIGR01266">
    <property type="entry name" value="fum_ac_acetase"/>
    <property type="match status" value="1"/>
</dbReference>
<evidence type="ECO:0000313" key="17">
    <source>
        <dbReference type="Proteomes" id="UP000254150"/>
    </source>
</evidence>
<evidence type="ECO:0000256" key="4">
    <source>
        <dbReference type="ARBA" id="ARBA00012094"/>
    </source>
</evidence>
<evidence type="ECO:0000256" key="7">
    <source>
        <dbReference type="ARBA" id="ARBA00022837"/>
    </source>
</evidence>
<feature type="binding site" evidence="12">
    <location>
        <position position="127"/>
    </location>
    <ligand>
        <name>substrate</name>
    </ligand>
</feature>
<dbReference type="GO" id="GO:0006572">
    <property type="term" value="P:L-tyrosine catabolic process"/>
    <property type="evidence" value="ECO:0007669"/>
    <property type="project" value="UniProtKB-KW"/>
</dbReference>
<keyword evidence="7 13" id="KW-0106">Calcium</keyword>
<evidence type="ECO:0000256" key="6">
    <source>
        <dbReference type="ARBA" id="ARBA00022801"/>
    </source>
</evidence>
<evidence type="ECO:0000256" key="2">
    <source>
        <dbReference type="ARBA" id="ARBA00001946"/>
    </source>
</evidence>
<dbReference type="PANTHER" id="PTHR43069:SF2">
    <property type="entry name" value="FUMARYLACETOACETASE"/>
    <property type="match status" value="1"/>
</dbReference>
<evidence type="ECO:0000256" key="9">
    <source>
        <dbReference type="ARBA" id="ARBA00022878"/>
    </source>
</evidence>
<dbReference type="SUPFAM" id="SSF63433">
    <property type="entry name" value="Fumarylacetoacetate hydrolase, FAH, N-terminal domain"/>
    <property type="match status" value="1"/>
</dbReference>
<keyword evidence="6 16" id="KW-0378">Hydrolase</keyword>
<keyword evidence="8 13" id="KW-0460">Magnesium</keyword>
<feature type="binding site" evidence="13">
    <location>
        <position position="239"/>
    </location>
    <ligand>
        <name>Mg(2+)</name>
        <dbReference type="ChEBI" id="CHEBI:18420"/>
    </ligand>
</feature>
<dbReference type="GO" id="GO:0006559">
    <property type="term" value="P:L-phenylalanine catabolic process"/>
    <property type="evidence" value="ECO:0007669"/>
    <property type="project" value="UniProtKB-UniPathway"/>
</dbReference>
<feature type="binding site" evidence="13">
    <location>
        <position position="219"/>
    </location>
    <ligand>
        <name>Mg(2+)</name>
        <dbReference type="ChEBI" id="CHEBI:18420"/>
    </ligand>
</feature>